<feature type="domain" description="DUF4220" evidence="2">
    <location>
        <begin position="54"/>
        <end position="423"/>
    </location>
</feature>
<dbReference type="InterPro" id="IPR007658">
    <property type="entry name" value="DUF594"/>
</dbReference>
<organism evidence="3 4">
    <name type="scientific">Triticum turgidum subsp. durum</name>
    <name type="common">Durum wheat</name>
    <name type="synonym">Triticum durum</name>
    <dbReference type="NCBI Taxonomy" id="4567"/>
    <lineage>
        <taxon>Eukaryota</taxon>
        <taxon>Viridiplantae</taxon>
        <taxon>Streptophyta</taxon>
        <taxon>Embryophyta</taxon>
        <taxon>Tracheophyta</taxon>
        <taxon>Spermatophyta</taxon>
        <taxon>Magnoliopsida</taxon>
        <taxon>Liliopsida</taxon>
        <taxon>Poales</taxon>
        <taxon>Poaceae</taxon>
        <taxon>BOP clade</taxon>
        <taxon>Pooideae</taxon>
        <taxon>Triticodae</taxon>
        <taxon>Triticeae</taxon>
        <taxon>Triticinae</taxon>
        <taxon>Triticum</taxon>
    </lineage>
</organism>
<name>A0A9R1C5W9_TRITD</name>
<feature type="transmembrane region" description="Helical" evidence="1">
    <location>
        <begin position="118"/>
        <end position="137"/>
    </location>
</feature>
<feature type="transmembrane region" description="Helical" evidence="1">
    <location>
        <begin position="20"/>
        <end position="39"/>
    </location>
</feature>
<feature type="transmembrane region" description="Helical" evidence="1">
    <location>
        <begin position="88"/>
        <end position="106"/>
    </location>
</feature>
<reference evidence="3 4" key="1">
    <citation type="submission" date="2017-09" db="EMBL/GenBank/DDBJ databases">
        <authorList>
            <consortium name="International Durum Wheat Genome Sequencing Consortium (IDWGSC)"/>
            <person name="Milanesi L."/>
        </authorList>
    </citation>
    <scope>NUCLEOTIDE SEQUENCE [LARGE SCALE GENOMIC DNA]</scope>
    <source>
        <strain evidence="4">cv. Svevo</strain>
    </source>
</reference>
<protein>
    <recommendedName>
        <fullName evidence="2">DUF4220 domain-containing protein</fullName>
    </recommendedName>
</protein>
<dbReference type="InterPro" id="IPR025315">
    <property type="entry name" value="DUF4220"/>
</dbReference>
<evidence type="ECO:0000256" key="1">
    <source>
        <dbReference type="SAM" id="Phobius"/>
    </source>
</evidence>
<keyword evidence="1" id="KW-0472">Membrane</keyword>
<dbReference type="AlphaFoldDB" id="A0A9R1C5W9"/>
<dbReference type="Proteomes" id="UP000324705">
    <property type="component" value="Chromosome 7B"/>
</dbReference>
<dbReference type="OMA" id="DMINEVW"/>
<dbReference type="Gramene" id="TRITD7Bv1G222640.4">
    <property type="protein sequence ID" value="TRITD7Bv1G222640.4"/>
    <property type="gene ID" value="TRITD7Bv1G222640"/>
</dbReference>
<evidence type="ECO:0000259" key="2">
    <source>
        <dbReference type="Pfam" id="PF13968"/>
    </source>
</evidence>
<keyword evidence="4" id="KW-1185">Reference proteome</keyword>
<evidence type="ECO:0000313" key="3">
    <source>
        <dbReference type="EMBL" id="VAI93513.1"/>
    </source>
</evidence>
<dbReference type="Pfam" id="PF13968">
    <property type="entry name" value="DUF4220"/>
    <property type="match status" value="1"/>
</dbReference>
<proteinExistence type="predicted"/>
<gene>
    <name evidence="3" type="ORF">TRITD_7Bv1G222640</name>
</gene>
<dbReference type="Pfam" id="PF04578">
    <property type="entry name" value="DUF594"/>
    <property type="match status" value="1"/>
</dbReference>
<evidence type="ECO:0000313" key="4">
    <source>
        <dbReference type="Proteomes" id="UP000324705"/>
    </source>
</evidence>
<dbReference type="PANTHER" id="PTHR31325">
    <property type="entry name" value="OS01G0798800 PROTEIN-RELATED"/>
    <property type="match status" value="1"/>
</dbReference>
<dbReference type="EMBL" id="LT934124">
    <property type="protein sequence ID" value="VAI93513.1"/>
    <property type="molecule type" value="Genomic_DNA"/>
</dbReference>
<keyword evidence="1" id="KW-1133">Transmembrane helix</keyword>
<keyword evidence="1" id="KW-0812">Transmembrane</keyword>
<accession>A0A9R1C5W9</accession>
<sequence length="734" mass="83538">MGEAGAPMQYLLELWNEWEIQAVVVVSFSLQVILFFFAGIRRYTVSSVLRALLWLVYLLADLAAVYALGHMSSSLTKKSSGEHQLVAFWAPFLLLHLGGQDSITAYALEDNELWLRHLLNMFVQVAGTAYVLYKYIIAGGATFVRPAMLVLAAGVFKYGERIRALKLSSKMCSDDGAPPRRTFPRTIKRGLSSPLEEKSGEAGVGFKYGGDMMQGTSTERDYRTESKQFENYAFIVMRAHVLCHVFLKPLIMDRNETSIVWLRHYGINHLVEGHVQGCAWEEYPSAEEKRQILEVYTSIEVELAVMYNTLYTKAQVIHHTWYGYCTRVISLVSCFAALVVFTKSKRDGYSTPDIVITFALLGGACALEVASVFKAIGSTWTYAILREHGLEWLANAILFARYHLIVVKDGRWFHSVGQFNFVSFCVHSNKRSLWKTIAKWIRLKDSLIKPQCTKHAKLSPALKEYVWGLVKGEKRHMVGIEDVGMQSGYWARSFSGFQQSEQLDWSLRFEFHECVLVWHMATSAFLNVPAVKCKLLVKDKDMAEIVNTLSDYMMYLLVEHPDILPTKVAARNLFRRTCTSYGKAAYTEYAPYQVIVDFRQKLDERTGKQNDSLAQSKWYADPGQAMLGKACTLACTMLDMELGLAHKMDIFGTVWTKMLCYVATNASRQFHARQLSKGGEFLTHILLLVQYCSPILDIPNPYKEADETEWQREVVRREQDVDMDTGHVIIEIDD</sequence>
<feature type="transmembrane region" description="Helical" evidence="1">
    <location>
        <begin position="51"/>
        <end position="68"/>
    </location>
</feature>